<keyword evidence="1" id="KW-1133">Transmembrane helix</keyword>
<dbReference type="AlphaFoldDB" id="A0A6V7V1E7"/>
<evidence type="ECO:0000313" key="3">
    <source>
        <dbReference type="Proteomes" id="UP000580250"/>
    </source>
</evidence>
<comment type="caution">
    <text evidence="2">The sequence shown here is derived from an EMBL/GenBank/DDBJ whole genome shotgun (WGS) entry which is preliminary data.</text>
</comment>
<feature type="transmembrane region" description="Helical" evidence="1">
    <location>
        <begin position="31"/>
        <end position="58"/>
    </location>
</feature>
<feature type="transmembrane region" description="Helical" evidence="1">
    <location>
        <begin position="260"/>
        <end position="280"/>
    </location>
</feature>
<accession>A0A6V7V1E7</accession>
<dbReference type="EMBL" id="CAJEWN010000145">
    <property type="protein sequence ID" value="CAD2168769.1"/>
    <property type="molecule type" value="Genomic_DNA"/>
</dbReference>
<protein>
    <submittedName>
        <fullName evidence="2">Uncharacterized protein</fullName>
    </submittedName>
</protein>
<proteinExistence type="predicted"/>
<evidence type="ECO:0000313" key="2">
    <source>
        <dbReference type="EMBL" id="CAD2168769.1"/>
    </source>
</evidence>
<organism evidence="2 3">
    <name type="scientific">Meloidogyne enterolobii</name>
    <name type="common">Root-knot nematode worm</name>
    <name type="synonym">Meloidogyne mayaguensis</name>
    <dbReference type="NCBI Taxonomy" id="390850"/>
    <lineage>
        <taxon>Eukaryota</taxon>
        <taxon>Metazoa</taxon>
        <taxon>Ecdysozoa</taxon>
        <taxon>Nematoda</taxon>
        <taxon>Chromadorea</taxon>
        <taxon>Rhabditida</taxon>
        <taxon>Tylenchina</taxon>
        <taxon>Tylenchomorpha</taxon>
        <taxon>Tylenchoidea</taxon>
        <taxon>Meloidogynidae</taxon>
        <taxon>Meloidogyninae</taxon>
        <taxon>Meloidogyne</taxon>
    </lineage>
</organism>
<gene>
    <name evidence="2" type="ORF">MENT_LOCUS20131</name>
</gene>
<evidence type="ECO:0000256" key="1">
    <source>
        <dbReference type="SAM" id="Phobius"/>
    </source>
</evidence>
<name>A0A6V7V1E7_MELEN</name>
<keyword evidence="1" id="KW-0472">Membrane</keyword>
<feature type="transmembrane region" description="Helical" evidence="1">
    <location>
        <begin position="64"/>
        <end position="84"/>
    </location>
</feature>
<keyword evidence="1" id="KW-0812">Transmembrane</keyword>
<dbReference type="Proteomes" id="UP000580250">
    <property type="component" value="Unassembled WGS sequence"/>
</dbReference>
<sequence>MHKEFRGRLGAQILLSVYNAKEVTKEIANSMLINLAGSGLISIILDVFVWPPLLAIVAISCPPLYIPLSVILYSVITNLFVNIADSLFLQRFLIMIEGGNFTPTTLEGFLNNLRDSWKVEKIAVGGSLLDNLIQMDTNWDMLGLSILSNEIASSTSSAILPFEYSVMKDLLRAGVYYKYKKGFFPKPSIEQLVLERRIEENSKNKQICKEIVQKLFVINKPHSLTSGMGITNEERNVAFSKYIKHKVSASMDIEKNSSMAINAMGIGAVLSLFGFLLTSIPSHFIKLSSLFKKIIGILFNPSTKLLKFGIGYITANHFGSEFFENFWSTDTIKNKEMIRLIFDRSIKRLNEKNKNLVEITEKEVYDIYHPKMTITYGYGKGVVKIMNWMKRKLKKGYAFLTGKKFKLKLFEQINLSKIALDLFNEEEIEDSGFFQAKLDDLQLKMREMPGMDTDKWESFYEETCNFLILFAQTNIY</sequence>
<reference evidence="2 3" key="1">
    <citation type="submission" date="2020-08" db="EMBL/GenBank/DDBJ databases">
        <authorList>
            <person name="Koutsovoulos G."/>
            <person name="Danchin GJ E."/>
        </authorList>
    </citation>
    <scope>NUCLEOTIDE SEQUENCE [LARGE SCALE GENOMIC DNA]</scope>
</reference>